<evidence type="ECO:0000313" key="2">
    <source>
        <dbReference type="Proteomes" id="UP000823775"/>
    </source>
</evidence>
<dbReference type="EMBL" id="JACEIK010002403">
    <property type="protein sequence ID" value="MCD9560946.1"/>
    <property type="molecule type" value="Genomic_DNA"/>
</dbReference>
<gene>
    <name evidence="1" type="ORF">HAX54_019811</name>
</gene>
<dbReference type="Proteomes" id="UP000823775">
    <property type="component" value="Unassembled WGS sequence"/>
</dbReference>
<evidence type="ECO:0000313" key="1">
    <source>
        <dbReference type="EMBL" id="MCD9560946.1"/>
    </source>
</evidence>
<protein>
    <submittedName>
        <fullName evidence="1">Uncharacterized protein</fullName>
    </submittedName>
</protein>
<proteinExistence type="predicted"/>
<feature type="non-terminal residue" evidence="1">
    <location>
        <position position="103"/>
    </location>
</feature>
<reference evidence="1 2" key="1">
    <citation type="journal article" date="2021" name="BMC Genomics">
        <title>Datura genome reveals duplications of psychoactive alkaloid biosynthetic genes and high mutation rate following tissue culture.</title>
        <authorList>
            <person name="Rajewski A."/>
            <person name="Carter-House D."/>
            <person name="Stajich J."/>
            <person name="Litt A."/>
        </authorList>
    </citation>
    <scope>NUCLEOTIDE SEQUENCE [LARGE SCALE GENOMIC DNA]</scope>
    <source>
        <strain evidence="1">AR-01</strain>
    </source>
</reference>
<sequence>MCTADISPIQHRSPEALEAQAVAHRQAADPVKRRNTGSIRQTADVAPVELALGHYLDTCVASSVHESVPVTHRLVIGGLLVCSVFCFASVRQWWLKESSCDSL</sequence>
<accession>A0ABS8US34</accession>
<organism evidence="1 2">
    <name type="scientific">Datura stramonium</name>
    <name type="common">Jimsonweed</name>
    <name type="synonym">Common thornapple</name>
    <dbReference type="NCBI Taxonomy" id="4076"/>
    <lineage>
        <taxon>Eukaryota</taxon>
        <taxon>Viridiplantae</taxon>
        <taxon>Streptophyta</taxon>
        <taxon>Embryophyta</taxon>
        <taxon>Tracheophyta</taxon>
        <taxon>Spermatophyta</taxon>
        <taxon>Magnoliopsida</taxon>
        <taxon>eudicotyledons</taxon>
        <taxon>Gunneridae</taxon>
        <taxon>Pentapetalae</taxon>
        <taxon>asterids</taxon>
        <taxon>lamiids</taxon>
        <taxon>Solanales</taxon>
        <taxon>Solanaceae</taxon>
        <taxon>Solanoideae</taxon>
        <taxon>Datureae</taxon>
        <taxon>Datura</taxon>
    </lineage>
</organism>
<keyword evidence="2" id="KW-1185">Reference proteome</keyword>
<name>A0ABS8US34_DATST</name>
<comment type="caution">
    <text evidence="1">The sequence shown here is derived from an EMBL/GenBank/DDBJ whole genome shotgun (WGS) entry which is preliminary data.</text>
</comment>